<dbReference type="AlphaFoldDB" id="A0A9J5YA67"/>
<evidence type="ECO:0000313" key="4">
    <source>
        <dbReference type="Proteomes" id="UP000824120"/>
    </source>
</evidence>
<proteinExistence type="predicted"/>
<keyword evidence="1" id="KW-0175">Coiled coil</keyword>
<feature type="region of interest" description="Disordered" evidence="2">
    <location>
        <begin position="64"/>
        <end position="84"/>
    </location>
</feature>
<accession>A0A9J5YA67</accession>
<dbReference type="EMBL" id="JACXVP010000007">
    <property type="protein sequence ID" value="KAG5596196.1"/>
    <property type="molecule type" value="Genomic_DNA"/>
</dbReference>
<comment type="caution">
    <text evidence="3">The sequence shown here is derived from an EMBL/GenBank/DDBJ whole genome shotgun (WGS) entry which is preliminary data.</text>
</comment>
<organism evidence="3 4">
    <name type="scientific">Solanum commersonii</name>
    <name type="common">Commerson's wild potato</name>
    <name type="synonym">Commerson's nightshade</name>
    <dbReference type="NCBI Taxonomy" id="4109"/>
    <lineage>
        <taxon>Eukaryota</taxon>
        <taxon>Viridiplantae</taxon>
        <taxon>Streptophyta</taxon>
        <taxon>Embryophyta</taxon>
        <taxon>Tracheophyta</taxon>
        <taxon>Spermatophyta</taxon>
        <taxon>Magnoliopsida</taxon>
        <taxon>eudicotyledons</taxon>
        <taxon>Gunneridae</taxon>
        <taxon>Pentapetalae</taxon>
        <taxon>asterids</taxon>
        <taxon>lamiids</taxon>
        <taxon>Solanales</taxon>
        <taxon>Solanaceae</taxon>
        <taxon>Solanoideae</taxon>
        <taxon>Solaneae</taxon>
        <taxon>Solanum</taxon>
    </lineage>
</organism>
<feature type="region of interest" description="Disordered" evidence="2">
    <location>
        <begin position="1"/>
        <end position="22"/>
    </location>
</feature>
<keyword evidence="4" id="KW-1185">Reference proteome</keyword>
<evidence type="ECO:0000256" key="1">
    <source>
        <dbReference type="SAM" id="Coils"/>
    </source>
</evidence>
<dbReference type="Proteomes" id="UP000824120">
    <property type="component" value="Chromosome 7"/>
</dbReference>
<evidence type="ECO:0000256" key="2">
    <source>
        <dbReference type="SAM" id="MobiDB-lite"/>
    </source>
</evidence>
<protein>
    <submittedName>
        <fullName evidence="3">Uncharacterized protein</fullName>
    </submittedName>
</protein>
<sequence length="192" mass="21703">MTDPTAFDPIGSGHIMIPNNSPKTFEDRTTIQHDEHIARLTQEIEDLRSELIRVRDLTNLSITFQSPLPEPRSTAPNPPRFPSLDSPLITTPVNPSNPPPSIQNTPIVQTYLAQHIQRAHIATPYALHVPPVYAVENQAFTNPISVKFQPKVDQYEKMKKDVKVKDDDMLAREIRDLKEAMRNLQLPGETKA</sequence>
<name>A0A9J5YA67_SOLCO</name>
<reference evidence="3 4" key="1">
    <citation type="submission" date="2020-09" db="EMBL/GenBank/DDBJ databases">
        <title>De no assembly of potato wild relative species, Solanum commersonii.</title>
        <authorList>
            <person name="Cho K."/>
        </authorList>
    </citation>
    <scope>NUCLEOTIDE SEQUENCE [LARGE SCALE GENOMIC DNA]</scope>
    <source>
        <strain evidence="3">LZ3.2</strain>
        <tissue evidence="3">Leaf</tissue>
    </source>
</reference>
<evidence type="ECO:0000313" key="3">
    <source>
        <dbReference type="EMBL" id="KAG5596196.1"/>
    </source>
</evidence>
<dbReference type="OrthoDB" id="1295457at2759"/>
<gene>
    <name evidence="3" type="ORF">H5410_037428</name>
</gene>
<feature type="coiled-coil region" evidence="1">
    <location>
        <begin position="30"/>
        <end position="57"/>
    </location>
</feature>